<dbReference type="PROSITE" id="PS50943">
    <property type="entry name" value="HTH_CROC1"/>
    <property type="match status" value="1"/>
</dbReference>
<reference evidence="2" key="1">
    <citation type="submission" date="2022-06" db="EMBL/GenBank/DDBJ databases">
        <title>Sphingomonas sp. nov. isolated from rhizosphere soil of tomato.</title>
        <authorList>
            <person name="Dong H."/>
            <person name="Gao R."/>
        </authorList>
    </citation>
    <scope>NUCLEOTIDE SEQUENCE</scope>
    <source>
        <strain evidence="2">MMSM24</strain>
    </source>
</reference>
<dbReference type="InterPro" id="IPR010982">
    <property type="entry name" value="Lambda_DNA-bd_dom_sf"/>
</dbReference>
<dbReference type="InterPro" id="IPR001387">
    <property type="entry name" value="Cro/C1-type_HTH"/>
</dbReference>
<evidence type="ECO:0000259" key="1">
    <source>
        <dbReference type="PROSITE" id="PS50943"/>
    </source>
</evidence>
<dbReference type="Proteomes" id="UP001165565">
    <property type="component" value="Unassembled WGS sequence"/>
</dbReference>
<keyword evidence="3" id="KW-1185">Reference proteome</keyword>
<dbReference type="Gene3D" id="1.10.260.40">
    <property type="entry name" value="lambda repressor-like DNA-binding domains"/>
    <property type="match status" value="1"/>
</dbReference>
<evidence type="ECO:0000313" key="2">
    <source>
        <dbReference type="EMBL" id="MCW6533253.1"/>
    </source>
</evidence>
<dbReference type="SUPFAM" id="SSF47413">
    <property type="entry name" value="lambda repressor-like DNA-binding domains"/>
    <property type="match status" value="1"/>
</dbReference>
<proteinExistence type="predicted"/>
<protein>
    <submittedName>
        <fullName evidence="2">Helix-turn-helix domain-containing protein</fullName>
    </submittedName>
</protein>
<dbReference type="Pfam" id="PF01381">
    <property type="entry name" value="HTH_3"/>
    <property type="match status" value="1"/>
</dbReference>
<dbReference type="EMBL" id="JANFAV010000001">
    <property type="protein sequence ID" value="MCW6533253.1"/>
    <property type="molecule type" value="Genomic_DNA"/>
</dbReference>
<accession>A0AA42CSD8</accession>
<dbReference type="RefSeq" id="WP_265267303.1">
    <property type="nucleotide sequence ID" value="NZ_JANFAV010000001.1"/>
</dbReference>
<organism evidence="2 3">
    <name type="scientific">Sphingomonas lycopersici</name>
    <dbReference type="NCBI Taxonomy" id="2951807"/>
    <lineage>
        <taxon>Bacteria</taxon>
        <taxon>Pseudomonadati</taxon>
        <taxon>Pseudomonadota</taxon>
        <taxon>Alphaproteobacteria</taxon>
        <taxon>Sphingomonadales</taxon>
        <taxon>Sphingomonadaceae</taxon>
        <taxon>Sphingomonas</taxon>
    </lineage>
</organism>
<feature type="domain" description="HTH cro/C1-type" evidence="1">
    <location>
        <begin position="1"/>
        <end position="36"/>
    </location>
</feature>
<dbReference type="CDD" id="cd00093">
    <property type="entry name" value="HTH_XRE"/>
    <property type="match status" value="1"/>
</dbReference>
<comment type="caution">
    <text evidence="2">The sequence shown here is derived from an EMBL/GenBank/DDBJ whole genome shotgun (WGS) entry which is preliminary data.</text>
</comment>
<name>A0AA42CSD8_9SPHN</name>
<sequence>MRRYRRLNGVKQSHIADVLEVTQATVSRWESGAHEPEAAHRERIVAMIAVRADNDGDAALRRLIETSTLPVHLVCDTTHRLLAASPARKAQWGGAGDALLGRSLWRFASAEIIAAEESLARRGWYERPFQRLRFSTGHNGSDEVPVLPSLMQWETVPLADGLIGRITTTLA</sequence>
<dbReference type="GO" id="GO:0003677">
    <property type="term" value="F:DNA binding"/>
    <property type="evidence" value="ECO:0007669"/>
    <property type="project" value="InterPro"/>
</dbReference>
<gene>
    <name evidence="2" type="ORF">NEE01_00505</name>
</gene>
<evidence type="ECO:0000313" key="3">
    <source>
        <dbReference type="Proteomes" id="UP001165565"/>
    </source>
</evidence>
<dbReference type="AlphaFoldDB" id="A0AA42CSD8"/>